<evidence type="ECO:0000259" key="1">
    <source>
        <dbReference type="PROSITE" id="PS50013"/>
    </source>
</evidence>
<sequence>MVGENAVRLDIANQYPKLHPVFNVTLLTPYKDPSAHHLRSSPVQPDIHTVPISQVKWELFEQVLDHRTPYKGTEEYLLRWKSATPAQDRWV</sequence>
<dbReference type="EMBL" id="VSWC01000016">
    <property type="protein sequence ID" value="KAA1111711.1"/>
    <property type="molecule type" value="Genomic_DNA"/>
</dbReference>
<feature type="domain" description="Chromo" evidence="1">
    <location>
        <begin position="58"/>
        <end position="91"/>
    </location>
</feature>
<gene>
    <name evidence="2" type="ORF">PGT21_009458</name>
</gene>
<dbReference type="GO" id="GO:0006338">
    <property type="term" value="P:chromatin remodeling"/>
    <property type="evidence" value="ECO:0007669"/>
    <property type="project" value="UniProtKB-ARBA"/>
</dbReference>
<organism evidence="2 3">
    <name type="scientific">Puccinia graminis f. sp. tritici</name>
    <dbReference type="NCBI Taxonomy" id="56615"/>
    <lineage>
        <taxon>Eukaryota</taxon>
        <taxon>Fungi</taxon>
        <taxon>Dikarya</taxon>
        <taxon>Basidiomycota</taxon>
        <taxon>Pucciniomycotina</taxon>
        <taxon>Pucciniomycetes</taxon>
        <taxon>Pucciniales</taxon>
        <taxon>Pucciniaceae</taxon>
        <taxon>Puccinia</taxon>
    </lineage>
</organism>
<dbReference type="InterPro" id="IPR016197">
    <property type="entry name" value="Chromo-like_dom_sf"/>
</dbReference>
<evidence type="ECO:0000313" key="2">
    <source>
        <dbReference type="EMBL" id="KAA1111711.1"/>
    </source>
</evidence>
<reference evidence="2 3" key="1">
    <citation type="submission" date="2019-05" db="EMBL/GenBank/DDBJ databases">
        <title>Emergence of the Ug99 lineage of the wheat stem rust pathogen through somatic hybridization.</title>
        <authorList>
            <person name="Li F."/>
            <person name="Upadhyaya N.M."/>
            <person name="Sperschneider J."/>
            <person name="Matny O."/>
            <person name="Nguyen-Phuc H."/>
            <person name="Mago R."/>
            <person name="Raley C."/>
            <person name="Miller M.E."/>
            <person name="Silverstein K.A.T."/>
            <person name="Henningsen E."/>
            <person name="Hirsch C.D."/>
            <person name="Visser B."/>
            <person name="Pretorius Z.A."/>
            <person name="Steffenson B.J."/>
            <person name="Schwessinger B."/>
            <person name="Dodds P.N."/>
            <person name="Figueroa M."/>
        </authorList>
    </citation>
    <scope>NUCLEOTIDE SEQUENCE [LARGE SCALE GENOMIC DNA]</scope>
    <source>
        <strain evidence="2">21-0</strain>
    </source>
</reference>
<evidence type="ECO:0000313" key="3">
    <source>
        <dbReference type="Proteomes" id="UP000324748"/>
    </source>
</evidence>
<dbReference type="AlphaFoldDB" id="A0A5B0QEW5"/>
<accession>A0A5B0QEW5</accession>
<comment type="caution">
    <text evidence="2">The sequence shown here is derived from an EMBL/GenBank/DDBJ whole genome shotgun (WGS) entry which is preliminary data.</text>
</comment>
<dbReference type="SUPFAM" id="SSF54160">
    <property type="entry name" value="Chromo domain-like"/>
    <property type="match status" value="1"/>
</dbReference>
<dbReference type="Proteomes" id="UP000324748">
    <property type="component" value="Unassembled WGS sequence"/>
</dbReference>
<dbReference type="InterPro" id="IPR000953">
    <property type="entry name" value="Chromo/chromo_shadow_dom"/>
</dbReference>
<proteinExistence type="predicted"/>
<name>A0A5B0QEW5_PUCGR</name>
<keyword evidence="3" id="KW-1185">Reference proteome</keyword>
<protein>
    <recommendedName>
        <fullName evidence="1">Chromo domain-containing protein</fullName>
    </recommendedName>
</protein>
<dbReference type="PROSITE" id="PS50013">
    <property type="entry name" value="CHROMO_2"/>
    <property type="match status" value="1"/>
</dbReference>
<dbReference type="OrthoDB" id="3341476at2759"/>